<accession>A0ABT1Y657</accession>
<reference evidence="1 2" key="1">
    <citation type="submission" date="2022-08" db="EMBL/GenBank/DDBJ databases">
        <title>Proteogenomics of the novel Dehalobacterium formicoaceticum strain EZ94 highlights a key role of methyltransferases during anaerobic dichloromethane degradation.</title>
        <authorList>
            <person name="Wasmund K."/>
        </authorList>
    </citation>
    <scope>NUCLEOTIDE SEQUENCE [LARGE SCALE GENOMIC DNA]</scope>
    <source>
        <strain evidence="1 2">EZ94</strain>
    </source>
</reference>
<protein>
    <recommendedName>
        <fullName evidence="3">TFIIB-type domain-containing protein</fullName>
    </recommendedName>
</protein>
<dbReference type="Proteomes" id="UP001524944">
    <property type="component" value="Unassembled WGS sequence"/>
</dbReference>
<evidence type="ECO:0000313" key="2">
    <source>
        <dbReference type="Proteomes" id="UP001524944"/>
    </source>
</evidence>
<dbReference type="EMBL" id="JANPWE010000006">
    <property type="protein sequence ID" value="MCR6546365.1"/>
    <property type="molecule type" value="Genomic_DNA"/>
</dbReference>
<evidence type="ECO:0000313" key="1">
    <source>
        <dbReference type="EMBL" id="MCR6546365.1"/>
    </source>
</evidence>
<gene>
    <name evidence="1" type="ORF">NVS47_12740</name>
</gene>
<evidence type="ECO:0008006" key="3">
    <source>
        <dbReference type="Google" id="ProtNLM"/>
    </source>
</evidence>
<keyword evidence="2" id="KW-1185">Reference proteome</keyword>
<name>A0ABT1Y657_9FIRM</name>
<comment type="caution">
    <text evidence="1">The sequence shown here is derived from an EMBL/GenBank/DDBJ whole genome shotgun (WGS) entry which is preliminary data.</text>
</comment>
<proteinExistence type="predicted"/>
<dbReference type="RefSeq" id="WP_198306555.1">
    <property type="nucleotide sequence ID" value="NZ_CP022121.1"/>
</dbReference>
<organism evidence="1 2">
    <name type="scientific">Dehalobacterium formicoaceticum</name>
    <dbReference type="NCBI Taxonomy" id="51515"/>
    <lineage>
        <taxon>Bacteria</taxon>
        <taxon>Bacillati</taxon>
        <taxon>Bacillota</taxon>
        <taxon>Clostridia</taxon>
        <taxon>Eubacteriales</taxon>
        <taxon>Peptococcaceae</taxon>
        <taxon>Dehalobacterium</taxon>
    </lineage>
</organism>
<sequence length="55" mass="6282">MEKCEKCGAEVSHDDIYEDNGLKVCEDCKLEGITPPELHPYFSRVKKTDPETPKQ</sequence>